<keyword evidence="2" id="KW-0560">Oxidoreductase</keyword>
<proteinExistence type="inferred from homology"/>
<sequence>MIGWGILGTGFISDTVAAAIVGSPGSRLAAVAGRDIARTRKFSARFGGDRAYADHAELLADPAVDVVYVGLPNHLHHIFVGEAAAAGKAVLSEKSLSVDMAKSRALVDAVAANDVFFVEGLMYLAHPLIARFVEILRDGRLGAVRSIHASYAADIWQVVNPQGRGTLYNLGCYPVSLLHLAVQTVAGEGAFRARRQTGTGTISAHDGNVSEAALAVRFENGILATVQTAETYGMYPEFIVVGDRGSLRFLDSPWLPQAGAGRLLFTGFDGTIEEIVVESDGDAFLHQVRMVERSLAAGLKTAERPSPRPDDSIEIMEVLTDWEADIRRTLAASARSVENP</sequence>
<dbReference type="EMBL" id="JAPKNK010000003">
    <property type="protein sequence ID" value="MCX5569349.1"/>
    <property type="molecule type" value="Genomic_DNA"/>
</dbReference>
<dbReference type="GO" id="GO:0000166">
    <property type="term" value="F:nucleotide binding"/>
    <property type="evidence" value="ECO:0007669"/>
    <property type="project" value="InterPro"/>
</dbReference>
<dbReference type="InterPro" id="IPR050984">
    <property type="entry name" value="Gfo/Idh/MocA_domain"/>
</dbReference>
<accession>A0A9X3E0H5</accession>
<evidence type="ECO:0000313" key="5">
    <source>
        <dbReference type="EMBL" id="MCX5569349.1"/>
    </source>
</evidence>
<dbReference type="PANTHER" id="PTHR22604:SF105">
    <property type="entry name" value="TRANS-1,2-DIHYDROBENZENE-1,2-DIOL DEHYDROGENASE"/>
    <property type="match status" value="1"/>
</dbReference>
<dbReference type="AlphaFoldDB" id="A0A9X3E0H5"/>
<protein>
    <submittedName>
        <fullName evidence="5">Gfo/Idh/MocA family oxidoreductase</fullName>
    </submittedName>
</protein>
<dbReference type="Gene3D" id="3.30.360.10">
    <property type="entry name" value="Dihydrodipicolinate Reductase, domain 2"/>
    <property type="match status" value="1"/>
</dbReference>
<dbReference type="Pfam" id="PF01408">
    <property type="entry name" value="GFO_IDH_MocA"/>
    <property type="match status" value="1"/>
</dbReference>
<feature type="domain" description="Gfo/Idh/MocA-like oxidoreductase N-terminal" evidence="3">
    <location>
        <begin position="3"/>
        <end position="117"/>
    </location>
</feature>
<evidence type="ECO:0000313" key="6">
    <source>
        <dbReference type="Proteomes" id="UP001144805"/>
    </source>
</evidence>
<dbReference type="Pfam" id="PF22725">
    <property type="entry name" value="GFO_IDH_MocA_C3"/>
    <property type="match status" value="1"/>
</dbReference>
<gene>
    <name evidence="5" type="ORF">OSH07_09100</name>
</gene>
<dbReference type="GO" id="GO:0016491">
    <property type="term" value="F:oxidoreductase activity"/>
    <property type="evidence" value="ECO:0007669"/>
    <property type="project" value="UniProtKB-KW"/>
</dbReference>
<feature type="domain" description="GFO/IDH/MocA-like oxidoreductase" evidence="4">
    <location>
        <begin position="133"/>
        <end position="248"/>
    </location>
</feature>
<reference evidence="5" key="1">
    <citation type="submission" date="2022-11" db="EMBL/GenBank/DDBJ databases">
        <title>Biodiversity and phylogenetic relationships of bacteria.</title>
        <authorList>
            <person name="Machado R.A.R."/>
            <person name="Bhat A."/>
            <person name="Loulou A."/>
            <person name="Kallel S."/>
        </authorList>
    </citation>
    <scope>NUCLEOTIDE SEQUENCE</scope>
    <source>
        <strain evidence="5">K-TC2</strain>
    </source>
</reference>
<dbReference type="InterPro" id="IPR055170">
    <property type="entry name" value="GFO_IDH_MocA-like_dom"/>
</dbReference>
<dbReference type="Proteomes" id="UP001144805">
    <property type="component" value="Unassembled WGS sequence"/>
</dbReference>
<evidence type="ECO:0000256" key="1">
    <source>
        <dbReference type="ARBA" id="ARBA00010928"/>
    </source>
</evidence>
<dbReference type="InterPro" id="IPR000683">
    <property type="entry name" value="Gfo/Idh/MocA-like_OxRdtase_N"/>
</dbReference>
<evidence type="ECO:0000259" key="4">
    <source>
        <dbReference type="Pfam" id="PF22725"/>
    </source>
</evidence>
<dbReference type="InterPro" id="IPR036291">
    <property type="entry name" value="NAD(P)-bd_dom_sf"/>
</dbReference>
<comment type="caution">
    <text evidence="5">The sequence shown here is derived from an EMBL/GenBank/DDBJ whole genome shotgun (WGS) entry which is preliminary data.</text>
</comment>
<dbReference type="PANTHER" id="PTHR22604">
    <property type="entry name" value="OXIDOREDUCTASES"/>
    <property type="match status" value="1"/>
</dbReference>
<dbReference type="Gene3D" id="3.40.50.720">
    <property type="entry name" value="NAD(P)-binding Rossmann-like Domain"/>
    <property type="match status" value="1"/>
</dbReference>
<dbReference type="RefSeq" id="WP_266338321.1">
    <property type="nucleotide sequence ID" value="NZ_JAPKNK010000003.1"/>
</dbReference>
<evidence type="ECO:0000259" key="3">
    <source>
        <dbReference type="Pfam" id="PF01408"/>
    </source>
</evidence>
<organism evidence="5 6">
    <name type="scientific">Kaistia nematophila</name>
    <dbReference type="NCBI Taxonomy" id="2994654"/>
    <lineage>
        <taxon>Bacteria</taxon>
        <taxon>Pseudomonadati</taxon>
        <taxon>Pseudomonadota</taxon>
        <taxon>Alphaproteobacteria</taxon>
        <taxon>Hyphomicrobiales</taxon>
        <taxon>Kaistiaceae</taxon>
        <taxon>Kaistia</taxon>
    </lineage>
</organism>
<dbReference type="SUPFAM" id="SSF51735">
    <property type="entry name" value="NAD(P)-binding Rossmann-fold domains"/>
    <property type="match status" value="1"/>
</dbReference>
<comment type="similarity">
    <text evidence="1">Belongs to the Gfo/Idh/MocA family.</text>
</comment>
<name>A0A9X3E0H5_9HYPH</name>
<evidence type="ECO:0000256" key="2">
    <source>
        <dbReference type="ARBA" id="ARBA00023002"/>
    </source>
</evidence>
<dbReference type="SUPFAM" id="SSF55347">
    <property type="entry name" value="Glyceraldehyde-3-phosphate dehydrogenase-like, C-terminal domain"/>
    <property type="match status" value="1"/>
</dbReference>
<keyword evidence="6" id="KW-1185">Reference proteome</keyword>